<dbReference type="GO" id="GO:0022857">
    <property type="term" value="F:transmembrane transporter activity"/>
    <property type="evidence" value="ECO:0007669"/>
    <property type="project" value="InterPro"/>
</dbReference>
<dbReference type="STRING" id="1317121.ATO11_18645"/>
<dbReference type="CDD" id="cd06550">
    <property type="entry name" value="TM_ABC_iron-siderophores_like"/>
    <property type="match status" value="1"/>
</dbReference>
<comment type="similarity">
    <text evidence="2">Belongs to the binding-protein-dependent transport system permease family. FecCD subfamily.</text>
</comment>
<keyword evidence="7 8" id="KW-0472">Membrane</keyword>
<dbReference type="GO" id="GO:0033214">
    <property type="term" value="P:siderophore-iron import into cell"/>
    <property type="evidence" value="ECO:0007669"/>
    <property type="project" value="TreeGrafter"/>
</dbReference>
<keyword evidence="10" id="KW-1185">Reference proteome</keyword>
<name>A0A0L1JKE7_9RHOB</name>
<feature type="transmembrane region" description="Helical" evidence="8">
    <location>
        <begin position="91"/>
        <end position="109"/>
    </location>
</feature>
<dbReference type="InterPro" id="IPR000522">
    <property type="entry name" value="ABC_transptr_permease_BtuC"/>
</dbReference>
<reference evidence="9 10" key="1">
    <citation type="journal article" date="2015" name="Int. J. Syst. Evol. Microbiol.">
        <title>Aestuariivita atlantica sp. nov., isolated from deep sea sediment of the Atlantic Ocean.</title>
        <authorList>
            <person name="Li G."/>
            <person name="Lai Q."/>
            <person name="Du Y."/>
            <person name="Liu X."/>
            <person name="Sun F."/>
            <person name="Shao Z."/>
        </authorList>
    </citation>
    <scope>NUCLEOTIDE SEQUENCE [LARGE SCALE GENOMIC DNA]</scope>
    <source>
        <strain evidence="9 10">22II-S11-z3</strain>
    </source>
</reference>
<evidence type="ECO:0000313" key="10">
    <source>
        <dbReference type="Proteomes" id="UP000036938"/>
    </source>
</evidence>
<keyword evidence="4" id="KW-1003">Cell membrane</keyword>
<evidence type="ECO:0000256" key="8">
    <source>
        <dbReference type="SAM" id="Phobius"/>
    </source>
</evidence>
<keyword evidence="5 8" id="KW-0812">Transmembrane</keyword>
<comment type="subcellular location">
    <subcellularLocation>
        <location evidence="1">Cell membrane</location>
        <topology evidence="1">Multi-pass membrane protein</topology>
    </subcellularLocation>
</comment>
<feature type="transmembrane region" description="Helical" evidence="8">
    <location>
        <begin position="195"/>
        <end position="216"/>
    </location>
</feature>
<dbReference type="Pfam" id="PF01032">
    <property type="entry name" value="FecCD"/>
    <property type="match status" value="1"/>
</dbReference>
<keyword evidence="6 8" id="KW-1133">Transmembrane helix</keyword>
<feature type="transmembrane region" description="Helical" evidence="8">
    <location>
        <begin position="275"/>
        <end position="293"/>
    </location>
</feature>
<feature type="transmembrane region" description="Helical" evidence="8">
    <location>
        <begin position="61"/>
        <end position="79"/>
    </location>
</feature>
<organism evidence="9 10">
    <name type="scientific">Pseudaestuariivita atlantica</name>
    <dbReference type="NCBI Taxonomy" id="1317121"/>
    <lineage>
        <taxon>Bacteria</taxon>
        <taxon>Pseudomonadati</taxon>
        <taxon>Pseudomonadota</taxon>
        <taxon>Alphaproteobacteria</taxon>
        <taxon>Rhodobacterales</taxon>
        <taxon>Paracoccaceae</taxon>
        <taxon>Pseudaestuariivita</taxon>
    </lineage>
</organism>
<dbReference type="FunFam" id="1.10.3470.10:FF:000001">
    <property type="entry name" value="Vitamin B12 ABC transporter permease BtuC"/>
    <property type="match status" value="1"/>
</dbReference>
<comment type="caution">
    <text evidence="9">The sequence shown here is derived from an EMBL/GenBank/DDBJ whole genome shotgun (WGS) entry which is preliminary data.</text>
</comment>
<evidence type="ECO:0000256" key="2">
    <source>
        <dbReference type="ARBA" id="ARBA00007935"/>
    </source>
</evidence>
<feature type="transmembrane region" description="Helical" evidence="8">
    <location>
        <begin position="305"/>
        <end position="323"/>
    </location>
</feature>
<evidence type="ECO:0000256" key="1">
    <source>
        <dbReference type="ARBA" id="ARBA00004651"/>
    </source>
</evidence>
<dbReference type="PATRIC" id="fig|1317121.7.peg.828"/>
<accession>A0A0L1JKE7</accession>
<evidence type="ECO:0000256" key="6">
    <source>
        <dbReference type="ARBA" id="ARBA00022989"/>
    </source>
</evidence>
<dbReference type="InterPro" id="IPR037294">
    <property type="entry name" value="ABC_BtuC-like"/>
</dbReference>
<dbReference type="GO" id="GO:0005886">
    <property type="term" value="C:plasma membrane"/>
    <property type="evidence" value="ECO:0007669"/>
    <property type="project" value="UniProtKB-SubCell"/>
</dbReference>
<evidence type="ECO:0000256" key="5">
    <source>
        <dbReference type="ARBA" id="ARBA00022692"/>
    </source>
</evidence>
<gene>
    <name evidence="9" type="ORF">ATO11_18645</name>
</gene>
<dbReference type="EMBL" id="AQQZ01000012">
    <property type="protein sequence ID" value="KNG92221.1"/>
    <property type="molecule type" value="Genomic_DNA"/>
</dbReference>
<dbReference type="Gene3D" id="1.10.3470.10">
    <property type="entry name" value="ABC transporter involved in vitamin B12 uptake, BtuC"/>
    <property type="match status" value="1"/>
</dbReference>
<evidence type="ECO:0000313" key="9">
    <source>
        <dbReference type="EMBL" id="KNG92221.1"/>
    </source>
</evidence>
<feature type="transmembrane region" description="Helical" evidence="8">
    <location>
        <begin position="146"/>
        <end position="168"/>
    </location>
</feature>
<sequence length="334" mass="34848">MGLWTTLLSLLAASVLFSLGIGRFGVSVSNVVSILLGNVLPLEPTWQPVEERVVELIRMPRILIAGLAGAGLAVAGAALQGVFRNPLVGPQIIGVSSGAAFGGAFAILVSESQVLLIGFAFGFGMLAMLVVYGISRQQGRASILMLVLAGIVTSAFFSALVSITKFVADPDDKLPAIVFWLMGSFASASYDKALLIGLPVALGSLVVYLMRFQINVLSLGDEEAQSLGLKVERTRWIVLIAVALISAAVVAAAGIVGWVGLVIPHFARMLTGPDHKVLIPAAALIGAIYLIHVDNVARASIAAEIPVGIITALLGAPVFAYLLRRAANKGWSSE</sequence>
<dbReference type="PANTHER" id="PTHR30472">
    <property type="entry name" value="FERRIC ENTEROBACTIN TRANSPORT SYSTEM PERMEASE PROTEIN"/>
    <property type="match status" value="1"/>
</dbReference>
<dbReference type="PANTHER" id="PTHR30472:SF70">
    <property type="entry name" value="MOLYBDATE IMPORT SYSTEM PERMEASE PROTEIN MOLB"/>
    <property type="match status" value="1"/>
</dbReference>
<protein>
    <submittedName>
        <fullName evidence="9">ABC transporter permease</fullName>
    </submittedName>
</protein>
<proteinExistence type="inferred from homology"/>
<dbReference type="AlphaFoldDB" id="A0A0L1JKE7"/>
<evidence type="ECO:0000256" key="3">
    <source>
        <dbReference type="ARBA" id="ARBA00022448"/>
    </source>
</evidence>
<keyword evidence="3" id="KW-0813">Transport</keyword>
<feature type="transmembrane region" description="Helical" evidence="8">
    <location>
        <begin position="236"/>
        <end position="263"/>
    </location>
</feature>
<feature type="transmembrane region" description="Helical" evidence="8">
    <location>
        <begin position="115"/>
        <end position="134"/>
    </location>
</feature>
<dbReference type="SUPFAM" id="SSF81345">
    <property type="entry name" value="ABC transporter involved in vitamin B12 uptake, BtuC"/>
    <property type="match status" value="1"/>
</dbReference>
<dbReference type="Proteomes" id="UP000036938">
    <property type="component" value="Unassembled WGS sequence"/>
</dbReference>
<evidence type="ECO:0000256" key="4">
    <source>
        <dbReference type="ARBA" id="ARBA00022475"/>
    </source>
</evidence>
<evidence type="ECO:0000256" key="7">
    <source>
        <dbReference type="ARBA" id="ARBA00023136"/>
    </source>
</evidence>